<dbReference type="InterPro" id="IPR013783">
    <property type="entry name" value="Ig-like_fold"/>
</dbReference>
<dbReference type="Proteomes" id="UP000886800">
    <property type="component" value="Unassembled WGS sequence"/>
</dbReference>
<protein>
    <submittedName>
        <fullName evidence="4">Cna B-type domain-containing protein</fullName>
    </submittedName>
</protein>
<evidence type="ECO:0000259" key="3">
    <source>
        <dbReference type="Pfam" id="PF05738"/>
    </source>
</evidence>
<evidence type="ECO:0000256" key="1">
    <source>
        <dbReference type="SAM" id="Phobius"/>
    </source>
</evidence>
<keyword evidence="1" id="KW-0472">Membrane</keyword>
<keyword evidence="1" id="KW-0812">Transmembrane</keyword>
<feature type="chain" id="PRO_5038477026" evidence="2">
    <location>
        <begin position="31"/>
        <end position="316"/>
    </location>
</feature>
<dbReference type="EMBL" id="DXES01000062">
    <property type="protein sequence ID" value="HIX65211.1"/>
    <property type="molecule type" value="Genomic_DNA"/>
</dbReference>
<keyword evidence="2" id="KW-0732">Signal</keyword>
<dbReference type="Gene3D" id="2.60.40.1140">
    <property type="entry name" value="Collagen-binding surface protein Cna, B-type domain"/>
    <property type="match status" value="1"/>
</dbReference>
<dbReference type="Gene3D" id="2.60.40.10">
    <property type="entry name" value="Immunoglobulins"/>
    <property type="match status" value="1"/>
</dbReference>
<dbReference type="CDD" id="cd00222">
    <property type="entry name" value="CollagenBindB"/>
    <property type="match status" value="1"/>
</dbReference>
<evidence type="ECO:0000256" key="2">
    <source>
        <dbReference type="SAM" id="SignalP"/>
    </source>
</evidence>
<feature type="signal peptide" evidence="2">
    <location>
        <begin position="1"/>
        <end position="30"/>
    </location>
</feature>
<gene>
    <name evidence="4" type="ORF">H9736_03080</name>
</gene>
<evidence type="ECO:0000313" key="5">
    <source>
        <dbReference type="Proteomes" id="UP000886800"/>
    </source>
</evidence>
<dbReference type="SUPFAM" id="SSF49478">
    <property type="entry name" value="Cna protein B-type domain"/>
    <property type="match status" value="1"/>
</dbReference>
<comment type="caution">
    <text evidence="4">The sequence shown here is derived from an EMBL/GenBank/DDBJ whole genome shotgun (WGS) entry which is preliminary data.</text>
</comment>
<accession>A0A9D1WQF9</accession>
<feature type="transmembrane region" description="Helical" evidence="1">
    <location>
        <begin position="291"/>
        <end position="312"/>
    </location>
</feature>
<name>A0A9D1WQF9_9FIRM</name>
<sequence length="316" mass="35980">MGFKKILGGAAAFLLALSLAVCLFPQPALAYTRIETGRETSLTIQYGDGERISGVSFSLYRVAEVSETVRFTLTGEFSDYRVSLEDLDSGDWRDLAETLAAYAARDRLSPLKTGETNREGRLVFSNLKTGLYLVVGERSRDGRYTYEPEPFLICLPNLSPSGLWQYNAEAAPKYEKDRRPSHGDDDTRDLRVRKVWEDDGAAGRPSKIEVQLLRNGRVYDTVTLSRRNNWRHTWYDLDRDDRWQVVEKWTPEGYTVSVNREGTTYLMTNTRTGRPPAPNPPEEHLPQTGQLWWPVAPLALAGMVLFGIGWQLERRR</sequence>
<proteinExistence type="predicted"/>
<dbReference type="AlphaFoldDB" id="A0A9D1WQF9"/>
<dbReference type="Pfam" id="PF05738">
    <property type="entry name" value="Cna_B"/>
    <property type="match status" value="1"/>
</dbReference>
<dbReference type="InterPro" id="IPR008454">
    <property type="entry name" value="Collagen-bd_Cna-like_B-typ_dom"/>
</dbReference>
<keyword evidence="1" id="KW-1133">Transmembrane helix</keyword>
<organism evidence="4 5">
    <name type="scientific">Candidatus Anaerotruncus excrementipullorum</name>
    <dbReference type="NCBI Taxonomy" id="2838465"/>
    <lineage>
        <taxon>Bacteria</taxon>
        <taxon>Bacillati</taxon>
        <taxon>Bacillota</taxon>
        <taxon>Clostridia</taxon>
        <taxon>Eubacteriales</taxon>
        <taxon>Oscillospiraceae</taxon>
        <taxon>Anaerotruncus</taxon>
    </lineage>
</organism>
<reference evidence="4" key="1">
    <citation type="journal article" date="2021" name="PeerJ">
        <title>Extensive microbial diversity within the chicken gut microbiome revealed by metagenomics and culture.</title>
        <authorList>
            <person name="Gilroy R."/>
            <person name="Ravi A."/>
            <person name="Getino M."/>
            <person name="Pursley I."/>
            <person name="Horton D.L."/>
            <person name="Alikhan N.F."/>
            <person name="Baker D."/>
            <person name="Gharbi K."/>
            <person name="Hall N."/>
            <person name="Watson M."/>
            <person name="Adriaenssens E.M."/>
            <person name="Foster-Nyarko E."/>
            <person name="Jarju S."/>
            <person name="Secka A."/>
            <person name="Antonio M."/>
            <person name="Oren A."/>
            <person name="Chaudhuri R.R."/>
            <person name="La Ragione R."/>
            <person name="Hildebrand F."/>
            <person name="Pallen M.J."/>
        </authorList>
    </citation>
    <scope>NUCLEOTIDE SEQUENCE</scope>
    <source>
        <strain evidence="4">CHK188-5543</strain>
    </source>
</reference>
<reference evidence="4" key="2">
    <citation type="submission" date="2021-04" db="EMBL/GenBank/DDBJ databases">
        <authorList>
            <person name="Gilroy R."/>
        </authorList>
    </citation>
    <scope>NUCLEOTIDE SEQUENCE</scope>
    <source>
        <strain evidence="4">CHK188-5543</strain>
    </source>
</reference>
<evidence type="ECO:0000313" key="4">
    <source>
        <dbReference type="EMBL" id="HIX65211.1"/>
    </source>
</evidence>
<feature type="domain" description="CNA-B" evidence="3">
    <location>
        <begin position="191"/>
        <end position="270"/>
    </location>
</feature>